<feature type="domain" description="Peptidase M20 dimerisation" evidence="3">
    <location>
        <begin position="182"/>
        <end position="281"/>
    </location>
</feature>
<comment type="caution">
    <text evidence="4">The sequence shown here is derived from an EMBL/GenBank/DDBJ whole genome shotgun (WGS) entry which is preliminary data.</text>
</comment>
<feature type="binding site" evidence="2">
    <location>
        <position position="101"/>
    </location>
    <ligand>
        <name>Mn(2+)</name>
        <dbReference type="ChEBI" id="CHEBI:29035"/>
        <label>2</label>
    </ligand>
</feature>
<dbReference type="PIRSF" id="PIRSF005962">
    <property type="entry name" value="Pept_M20D_amidohydro"/>
    <property type="match status" value="1"/>
</dbReference>
<gene>
    <name evidence="4" type="ORF">HAT86_01500</name>
</gene>
<dbReference type="InterPro" id="IPR002933">
    <property type="entry name" value="Peptidase_M20"/>
</dbReference>
<sequence length="383" mass="40690">MTLTNSDIAELTAFRRDLHRHPEVSGQERETARRVVSALSNHPPDTLITGLGGHGLAAVYAGPADGPTVLFRAELDALPIQELSAAPYASSTAGTGHLCGHDGHSTILMAMARLLSRRRPAKGRVVLMFQPAEETGAGAAAVIDDPRFKTIAPNYAFSLHNMPNLPLGHVGLIAGPVNCASRGLRVAFTGKPAHASEPENGTSPMAALSGLMPDLTALSHGTTQDPDFTLVTVTHVQMGAAAFGIAPGDATLFATLRTLTDDRMNALCETALKMINETAAHNKLTVTHGFEDIFLHCENDPHATDILRTALDTLDIRHDASGLPMRASEDFGRFGHTAKSAMLFLGAGMDHPALHNPDYDFPDDLTPIGARIFEQVTRDILGG</sequence>
<evidence type="ECO:0000313" key="4">
    <source>
        <dbReference type="EMBL" id="NHQ73138.1"/>
    </source>
</evidence>
<dbReference type="NCBIfam" id="TIGR01891">
    <property type="entry name" value="amidohydrolases"/>
    <property type="match status" value="1"/>
</dbReference>
<feature type="binding site" evidence="2">
    <location>
        <position position="160"/>
    </location>
    <ligand>
        <name>Mn(2+)</name>
        <dbReference type="ChEBI" id="CHEBI:29035"/>
        <label>2</label>
    </ligand>
</feature>
<name>A0A967BEQ7_9RHOB</name>
<organism evidence="4 5">
    <name type="scientific">Roseovarius gahaiensis</name>
    <dbReference type="NCBI Taxonomy" id="2716691"/>
    <lineage>
        <taxon>Bacteria</taxon>
        <taxon>Pseudomonadati</taxon>
        <taxon>Pseudomonadota</taxon>
        <taxon>Alphaproteobacteria</taxon>
        <taxon>Rhodobacterales</taxon>
        <taxon>Roseobacteraceae</taxon>
        <taxon>Roseovarius</taxon>
    </lineage>
</organism>
<protein>
    <submittedName>
        <fullName evidence="4">Amidohydrolase</fullName>
    </submittedName>
</protein>
<keyword evidence="5" id="KW-1185">Reference proteome</keyword>
<dbReference type="Gene3D" id="3.40.630.10">
    <property type="entry name" value="Zn peptidases"/>
    <property type="match status" value="1"/>
</dbReference>
<evidence type="ECO:0000259" key="3">
    <source>
        <dbReference type="Pfam" id="PF07687"/>
    </source>
</evidence>
<dbReference type="GO" id="GO:0046872">
    <property type="term" value="F:metal ion binding"/>
    <property type="evidence" value="ECO:0007669"/>
    <property type="project" value="UniProtKB-KW"/>
</dbReference>
<dbReference type="InterPro" id="IPR036264">
    <property type="entry name" value="Bact_exopeptidase_dim_dom"/>
</dbReference>
<dbReference type="SUPFAM" id="SSF55031">
    <property type="entry name" value="Bacterial exopeptidase dimerisation domain"/>
    <property type="match status" value="1"/>
</dbReference>
<proteinExistence type="predicted"/>
<feature type="binding site" evidence="2">
    <location>
        <position position="355"/>
    </location>
    <ligand>
        <name>Mn(2+)</name>
        <dbReference type="ChEBI" id="CHEBI:29035"/>
        <label>2</label>
    </ligand>
</feature>
<evidence type="ECO:0000256" key="2">
    <source>
        <dbReference type="PIRSR" id="PIRSR005962-1"/>
    </source>
</evidence>
<dbReference type="AlphaFoldDB" id="A0A967BEQ7"/>
<dbReference type="InterPro" id="IPR017439">
    <property type="entry name" value="Amidohydrolase"/>
</dbReference>
<dbReference type="Pfam" id="PF07687">
    <property type="entry name" value="M20_dimer"/>
    <property type="match status" value="1"/>
</dbReference>
<dbReference type="PANTHER" id="PTHR11014:SF169">
    <property type="entry name" value="CLAN MH, FAMILY M20, PEPTIDASE T-LIKE METALLOPEPTIDASE"/>
    <property type="match status" value="1"/>
</dbReference>
<dbReference type="PANTHER" id="PTHR11014">
    <property type="entry name" value="PEPTIDASE M20 FAMILY MEMBER"/>
    <property type="match status" value="1"/>
</dbReference>
<dbReference type="GO" id="GO:0016787">
    <property type="term" value="F:hydrolase activity"/>
    <property type="evidence" value="ECO:0007669"/>
    <property type="project" value="UniProtKB-KW"/>
</dbReference>
<feature type="binding site" evidence="2">
    <location>
        <position position="134"/>
    </location>
    <ligand>
        <name>Mn(2+)</name>
        <dbReference type="ChEBI" id="CHEBI:29035"/>
        <label>2</label>
    </ligand>
</feature>
<keyword evidence="2" id="KW-0464">Manganese</keyword>
<keyword evidence="1" id="KW-0378">Hydrolase</keyword>
<dbReference type="RefSeq" id="WP_167192824.1">
    <property type="nucleotide sequence ID" value="NZ_JAAORB010000002.1"/>
</dbReference>
<dbReference type="Pfam" id="PF01546">
    <property type="entry name" value="Peptidase_M20"/>
    <property type="match status" value="1"/>
</dbReference>
<feature type="binding site" evidence="2">
    <location>
        <position position="99"/>
    </location>
    <ligand>
        <name>Mn(2+)</name>
        <dbReference type="ChEBI" id="CHEBI:29035"/>
        <label>2</label>
    </ligand>
</feature>
<dbReference type="InterPro" id="IPR011650">
    <property type="entry name" value="Peptidase_M20_dimer"/>
</dbReference>
<keyword evidence="2" id="KW-0479">Metal-binding</keyword>
<dbReference type="Proteomes" id="UP000639775">
    <property type="component" value="Unassembled WGS sequence"/>
</dbReference>
<dbReference type="Gene3D" id="3.30.70.360">
    <property type="match status" value="1"/>
</dbReference>
<evidence type="ECO:0000313" key="5">
    <source>
        <dbReference type="Proteomes" id="UP000639775"/>
    </source>
</evidence>
<reference evidence="4" key="1">
    <citation type="submission" date="2020-03" db="EMBL/GenBank/DDBJ databases">
        <title>Roseovarius gahaiensis sp. nov., isolated from Gahai Saline Lake, China.</title>
        <authorList>
            <person name="Sun X."/>
        </authorList>
    </citation>
    <scope>NUCLEOTIDE SEQUENCE</scope>
    <source>
        <strain evidence="4">GH877</strain>
    </source>
</reference>
<comment type="cofactor">
    <cofactor evidence="2">
        <name>Mn(2+)</name>
        <dbReference type="ChEBI" id="CHEBI:29035"/>
    </cofactor>
    <text evidence="2">The Mn(2+) ion enhances activity.</text>
</comment>
<accession>A0A967BEQ7</accession>
<dbReference type="EMBL" id="JAAORB010000002">
    <property type="protein sequence ID" value="NHQ73138.1"/>
    <property type="molecule type" value="Genomic_DNA"/>
</dbReference>
<dbReference type="SUPFAM" id="SSF53187">
    <property type="entry name" value="Zn-dependent exopeptidases"/>
    <property type="match status" value="1"/>
</dbReference>
<evidence type="ECO:0000256" key="1">
    <source>
        <dbReference type="ARBA" id="ARBA00022801"/>
    </source>
</evidence>